<reference evidence="5 6" key="1">
    <citation type="submission" date="2016-03" db="EMBL/GenBank/DDBJ databases">
        <title>Genome sequence of Nesiotobacter sp. nov., a moderately halophilic alphaproteobacterium isolated from the Yellow Sea, China.</title>
        <authorList>
            <person name="Zhang G."/>
            <person name="Zhang R."/>
        </authorList>
    </citation>
    <scope>NUCLEOTIDE SEQUENCE [LARGE SCALE GENOMIC DNA]</scope>
    <source>
        <strain evidence="5 6">WB1-6</strain>
    </source>
</reference>
<sequence length="322" mass="35103">MSFSFPVVSVESAMLDEAKQFNQNLIATIQALPDQWQFPPSVTRERRMQGSSTFPAPELSPNAETLSIPGQRQPIPLRLLKAPSGAPDGVMMHIHGGGFVFGSASFQDAYLEARSRATNLDIISVDYRLAPEHPFPAGLDDCVAAALWITGEGATKHGWRKIAIAGESSGANLALSTLVRLRDTYKTAPFSCAAFLSGFFDLGLTPSARNWGNKPLLITTRDLNLFAKHYLLNGEDRQHPEASPLFAELHDLPPSIVTAGTQDPLLDDSLFLTSRLQATNSDVEVEIYPNGCHVFQGFELGLAKVSLSSIDTFIKKRMASQF</sequence>
<dbReference type="EMBL" id="LVVZ01000041">
    <property type="protein sequence ID" value="OKL42641.1"/>
    <property type="molecule type" value="Genomic_DNA"/>
</dbReference>
<feature type="region of interest" description="Disordered" evidence="3">
    <location>
        <begin position="48"/>
        <end position="69"/>
    </location>
</feature>
<evidence type="ECO:0000259" key="4">
    <source>
        <dbReference type="Pfam" id="PF07859"/>
    </source>
</evidence>
<comment type="similarity">
    <text evidence="1">Belongs to the 'GDXG' lipolytic enzyme family.</text>
</comment>
<dbReference type="PANTHER" id="PTHR48081">
    <property type="entry name" value="AB HYDROLASE SUPERFAMILY PROTEIN C4A8.06C"/>
    <property type="match status" value="1"/>
</dbReference>
<organism evidence="5 6">
    <name type="scientific">Pseudovibrio exalbescens</name>
    <dbReference type="NCBI Taxonomy" id="197461"/>
    <lineage>
        <taxon>Bacteria</taxon>
        <taxon>Pseudomonadati</taxon>
        <taxon>Pseudomonadota</taxon>
        <taxon>Alphaproteobacteria</taxon>
        <taxon>Hyphomicrobiales</taxon>
        <taxon>Stappiaceae</taxon>
        <taxon>Pseudovibrio</taxon>
    </lineage>
</organism>
<dbReference type="InterPro" id="IPR002168">
    <property type="entry name" value="Lipase_GDXG_HIS_AS"/>
</dbReference>
<evidence type="ECO:0000256" key="1">
    <source>
        <dbReference type="ARBA" id="ARBA00010515"/>
    </source>
</evidence>
<protein>
    <submittedName>
        <fullName evidence="5">Alpha/beta hydrolase</fullName>
    </submittedName>
</protein>
<keyword evidence="2 5" id="KW-0378">Hydrolase</keyword>
<dbReference type="Pfam" id="PF07859">
    <property type="entry name" value="Abhydrolase_3"/>
    <property type="match status" value="1"/>
</dbReference>
<proteinExistence type="inferred from homology"/>
<keyword evidence="6" id="KW-1185">Reference proteome</keyword>
<comment type="caution">
    <text evidence="5">The sequence shown here is derived from an EMBL/GenBank/DDBJ whole genome shotgun (WGS) entry which is preliminary data.</text>
</comment>
<dbReference type="PROSITE" id="PS01173">
    <property type="entry name" value="LIPASE_GDXG_HIS"/>
    <property type="match status" value="1"/>
</dbReference>
<evidence type="ECO:0000256" key="3">
    <source>
        <dbReference type="SAM" id="MobiDB-lite"/>
    </source>
</evidence>
<name>A0A1U7JDC1_9HYPH</name>
<dbReference type="InterPro" id="IPR050300">
    <property type="entry name" value="GDXG_lipolytic_enzyme"/>
</dbReference>
<evidence type="ECO:0000313" key="5">
    <source>
        <dbReference type="EMBL" id="OKL42641.1"/>
    </source>
</evidence>
<dbReference type="InterPro" id="IPR013094">
    <property type="entry name" value="AB_hydrolase_3"/>
</dbReference>
<dbReference type="AlphaFoldDB" id="A0A1U7JDC1"/>
<dbReference type="RefSeq" id="WP_036489911.1">
    <property type="nucleotide sequence ID" value="NZ_LVVZ01000041.1"/>
</dbReference>
<evidence type="ECO:0000256" key="2">
    <source>
        <dbReference type="ARBA" id="ARBA00022801"/>
    </source>
</evidence>
<dbReference type="Gene3D" id="3.40.50.1820">
    <property type="entry name" value="alpha/beta hydrolase"/>
    <property type="match status" value="1"/>
</dbReference>
<dbReference type="Proteomes" id="UP000185783">
    <property type="component" value="Unassembled WGS sequence"/>
</dbReference>
<dbReference type="SUPFAM" id="SSF53474">
    <property type="entry name" value="alpha/beta-Hydrolases"/>
    <property type="match status" value="1"/>
</dbReference>
<dbReference type="PANTHER" id="PTHR48081:SF8">
    <property type="entry name" value="ALPHA_BETA HYDROLASE FOLD-3 DOMAIN-CONTAINING PROTEIN-RELATED"/>
    <property type="match status" value="1"/>
</dbReference>
<feature type="domain" description="Alpha/beta hydrolase fold-3" evidence="4">
    <location>
        <begin position="91"/>
        <end position="296"/>
    </location>
</feature>
<evidence type="ECO:0000313" key="6">
    <source>
        <dbReference type="Proteomes" id="UP000185783"/>
    </source>
</evidence>
<dbReference type="InterPro" id="IPR029058">
    <property type="entry name" value="AB_hydrolase_fold"/>
</dbReference>
<dbReference type="STRING" id="197461.A3843_18510"/>
<gene>
    <name evidence="5" type="ORF">A3843_18510</name>
</gene>
<dbReference type="GO" id="GO:0016787">
    <property type="term" value="F:hydrolase activity"/>
    <property type="evidence" value="ECO:0007669"/>
    <property type="project" value="UniProtKB-KW"/>
</dbReference>
<accession>A0A1U7JDC1</accession>